<gene>
    <name evidence="2" type="ORF">AFUS01_LOCUS29242</name>
</gene>
<feature type="chain" id="PRO_5035298382" description="Ricin B lectin domain-containing protein" evidence="1">
    <location>
        <begin position="22"/>
        <end position="178"/>
    </location>
</feature>
<organism evidence="2 3">
    <name type="scientific">Allacma fusca</name>
    <dbReference type="NCBI Taxonomy" id="39272"/>
    <lineage>
        <taxon>Eukaryota</taxon>
        <taxon>Metazoa</taxon>
        <taxon>Ecdysozoa</taxon>
        <taxon>Arthropoda</taxon>
        <taxon>Hexapoda</taxon>
        <taxon>Collembola</taxon>
        <taxon>Symphypleona</taxon>
        <taxon>Sminthuridae</taxon>
        <taxon>Allacma</taxon>
    </lineage>
</organism>
<feature type="signal peptide" evidence="1">
    <location>
        <begin position="1"/>
        <end position="21"/>
    </location>
</feature>
<keyword evidence="1" id="KW-0732">Signal</keyword>
<dbReference type="Proteomes" id="UP000708208">
    <property type="component" value="Unassembled WGS sequence"/>
</dbReference>
<dbReference type="EMBL" id="CAJVCH010429551">
    <property type="protein sequence ID" value="CAG7818759.1"/>
    <property type="molecule type" value="Genomic_DNA"/>
</dbReference>
<comment type="caution">
    <text evidence="2">The sequence shown here is derived from an EMBL/GenBank/DDBJ whole genome shotgun (WGS) entry which is preliminary data.</text>
</comment>
<keyword evidence="3" id="KW-1185">Reference proteome</keyword>
<evidence type="ECO:0008006" key="4">
    <source>
        <dbReference type="Google" id="ProtNLM"/>
    </source>
</evidence>
<name>A0A8J2PMA4_9HEXA</name>
<reference evidence="2" key="1">
    <citation type="submission" date="2021-06" db="EMBL/GenBank/DDBJ databases">
        <authorList>
            <person name="Hodson N. C."/>
            <person name="Mongue J. A."/>
            <person name="Jaron S. K."/>
        </authorList>
    </citation>
    <scope>NUCLEOTIDE SEQUENCE</scope>
</reference>
<accession>A0A8J2PMA4</accession>
<dbReference type="AlphaFoldDB" id="A0A8J2PMA4"/>
<evidence type="ECO:0000313" key="3">
    <source>
        <dbReference type="Proteomes" id="UP000708208"/>
    </source>
</evidence>
<sequence length="178" mass="20197">MLSARFPFWLLFFMALEKASGILDADYYIQNLEDPHLCIEGGAAKERLTASVGIFHEGTLGVKACRNKLEQQWHFMKIGPFHGSHMLFNISSAAPEVYISGRLSAKITGFFMRYWHNPMELIPLGKEEARLGFYIIKKPDQDACVENPGEGRLLKISPCDLNSMKQIWSFRLVTQGIV</sequence>
<protein>
    <recommendedName>
        <fullName evidence="4">Ricin B lectin domain-containing protein</fullName>
    </recommendedName>
</protein>
<proteinExistence type="predicted"/>
<evidence type="ECO:0000256" key="1">
    <source>
        <dbReference type="SAM" id="SignalP"/>
    </source>
</evidence>
<evidence type="ECO:0000313" key="2">
    <source>
        <dbReference type="EMBL" id="CAG7818759.1"/>
    </source>
</evidence>